<proteinExistence type="inferred from homology"/>
<dbReference type="GO" id="GO:0006465">
    <property type="term" value="P:signal peptide processing"/>
    <property type="evidence" value="ECO:0007669"/>
    <property type="project" value="InterPro"/>
</dbReference>
<feature type="transmembrane region" description="Helical" evidence="4">
    <location>
        <begin position="6"/>
        <end position="31"/>
    </location>
</feature>
<dbReference type="RefSeq" id="WP_239152895.1">
    <property type="nucleotide sequence ID" value="NZ_BOPG01000105.1"/>
</dbReference>
<dbReference type="InterPro" id="IPR000223">
    <property type="entry name" value="Pept_S26A_signal_pept_1"/>
</dbReference>
<dbReference type="EMBL" id="BOPG01000105">
    <property type="protein sequence ID" value="GIJ63970.1"/>
    <property type="molecule type" value="Genomic_DNA"/>
</dbReference>
<dbReference type="PRINTS" id="PR00727">
    <property type="entry name" value="LEADERPTASE"/>
</dbReference>
<evidence type="ECO:0000313" key="6">
    <source>
        <dbReference type="EMBL" id="GIJ63970.1"/>
    </source>
</evidence>
<feature type="domain" description="Peptidase S26" evidence="5">
    <location>
        <begin position="21"/>
        <end position="102"/>
    </location>
</feature>
<protein>
    <submittedName>
        <fullName evidence="6">S26 family signal peptidase</fullName>
    </submittedName>
</protein>
<sequence length="155" mass="16575">MTGTVVGTVVGMVIGTAGLAGTVIAVACVVVHRHLVVVTVEGPSMQPTLRHGDRVLVRRTGLRTVRTGQLVVFQRPEWTGSADGAPARWLIKRVAAVAGEPVPEAVSGMVGHRRVPDRRLVVLGDNPARSGDSRHWGYVAEDRFLGVVLRTMSRS</sequence>
<dbReference type="InterPro" id="IPR036286">
    <property type="entry name" value="LexA/Signal_pep-like_sf"/>
</dbReference>
<comment type="caution">
    <text evidence="6">The sequence shown here is derived from an EMBL/GenBank/DDBJ whole genome shotgun (WGS) entry which is preliminary data.</text>
</comment>
<dbReference type="Gene3D" id="2.10.109.10">
    <property type="entry name" value="Umud Fragment, subunit A"/>
    <property type="match status" value="1"/>
</dbReference>
<dbReference type="PANTHER" id="PTHR43390">
    <property type="entry name" value="SIGNAL PEPTIDASE I"/>
    <property type="match status" value="1"/>
</dbReference>
<keyword evidence="4" id="KW-1133">Transmembrane helix</keyword>
<keyword evidence="7" id="KW-1185">Reference proteome</keyword>
<dbReference type="GO" id="GO:0004252">
    <property type="term" value="F:serine-type endopeptidase activity"/>
    <property type="evidence" value="ECO:0007669"/>
    <property type="project" value="InterPro"/>
</dbReference>
<gene>
    <name evidence="6" type="primary">lepB_7</name>
    <name evidence="6" type="ORF">Vau01_114860</name>
</gene>
<dbReference type="InterPro" id="IPR019533">
    <property type="entry name" value="Peptidase_S26"/>
</dbReference>
<feature type="active site" evidence="3">
    <location>
        <position position="92"/>
    </location>
</feature>
<dbReference type="SUPFAM" id="SSF51306">
    <property type="entry name" value="LexA/Signal peptidase"/>
    <property type="match status" value="1"/>
</dbReference>
<organism evidence="6 7">
    <name type="scientific">Virgisporangium aurantiacum</name>
    <dbReference type="NCBI Taxonomy" id="175570"/>
    <lineage>
        <taxon>Bacteria</taxon>
        <taxon>Bacillati</taxon>
        <taxon>Actinomycetota</taxon>
        <taxon>Actinomycetes</taxon>
        <taxon>Micromonosporales</taxon>
        <taxon>Micromonosporaceae</taxon>
        <taxon>Virgisporangium</taxon>
    </lineage>
</organism>
<name>A0A8J4E6D7_9ACTN</name>
<keyword evidence="4" id="KW-0812">Transmembrane</keyword>
<comment type="subcellular location">
    <subcellularLocation>
        <location evidence="1">Cell membrane</location>
        <topology evidence="1">Single-pass type II membrane protein</topology>
    </subcellularLocation>
</comment>
<evidence type="ECO:0000256" key="2">
    <source>
        <dbReference type="ARBA" id="ARBA00009370"/>
    </source>
</evidence>
<feature type="active site" evidence="3">
    <location>
        <position position="44"/>
    </location>
</feature>
<evidence type="ECO:0000256" key="4">
    <source>
        <dbReference type="SAM" id="Phobius"/>
    </source>
</evidence>
<evidence type="ECO:0000256" key="1">
    <source>
        <dbReference type="ARBA" id="ARBA00004401"/>
    </source>
</evidence>
<dbReference type="CDD" id="cd06530">
    <property type="entry name" value="S26_SPase_I"/>
    <property type="match status" value="1"/>
</dbReference>
<dbReference type="GO" id="GO:0005886">
    <property type="term" value="C:plasma membrane"/>
    <property type="evidence" value="ECO:0007669"/>
    <property type="project" value="UniProtKB-SubCell"/>
</dbReference>
<accession>A0A8J4E6D7</accession>
<dbReference type="PANTHER" id="PTHR43390:SF1">
    <property type="entry name" value="CHLOROPLAST PROCESSING PEPTIDASE"/>
    <property type="match status" value="1"/>
</dbReference>
<feature type="domain" description="Peptidase S26" evidence="5">
    <location>
        <begin position="109"/>
        <end position="148"/>
    </location>
</feature>
<evidence type="ECO:0000313" key="7">
    <source>
        <dbReference type="Proteomes" id="UP000612585"/>
    </source>
</evidence>
<dbReference type="Proteomes" id="UP000612585">
    <property type="component" value="Unassembled WGS sequence"/>
</dbReference>
<evidence type="ECO:0000259" key="5">
    <source>
        <dbReference type="Pfam" id="PF10502"/>
    </source>
</evidence>
<reference evidence="6" key="1">
    <citation type="submission" date="2021-01" db="EMBL/GenBank/DDBJ databases">
        <title>Whole genome shotgun sequence of Virgisporangium aurantiacum NBRC 16421.</title>
        <authorList>
            <person name="Komaki H."/>
            <person name="Tamura T."/>
        </authorList>
    </citation>
    <scope>NUCLEOTIDE SEQUENCE</scope>
    <source>
        <strain evidence="6">NBRC 16421</strain>
    </source>
</reference>
<evidence type="ECO:0000256" key="3">
    <source>
        <dbReference type="PIRSR" id="PIRSR600223-1"/>
    </source>
</evidence>
<dbReference type="Pfam" id="PF10502">
    <property type="entry name" value="Peptidase_S26"/>
    <property type="match status" value="2"/>
</dbReference>
<dbReference type="AlphaFoldDB" id="A0A8J4E6D7"/>
<comment type="similarity">
    <text evidence="2">Belongs to the peptidase S26 family.</text>
</comment>
<keyword evidence="4" id="KW-0472">Membrane</keyword>